<evidence type="ECO:0000259" key="6">
    <source>
        <dbReference type="PROSITE" id="PS50923"/>
    </source>
</evidence>
<accession>A0AAW2A1H6</accession>
<dbReference type="PROSITE" id="PS50923">
    <property type="entry name" value="SUSHI"/>
    <property type="match status" value="2"/>
</dbReference>
<name>A0AAW2A1H6_CULAL</name>
<dbReference type="InterPro" id="IPR000436">
    <property type="entry name" value="Sushi_SCR_CCP_dom"/>
</dbReference>
<dbReference type="InterPro" id="IPR051503">
    <property type="entry name" value="ComplSys_Reg/VirEntry_Med"/>
</dbReference>
<feature type="non-terminal residue" evidence="7">
    <location>
        <position position="1"/>
    </location>
</feature>
<evidence type="ECO:0000256" key="5">
    <source>
        <dbReference type="PROSITE-ProRule" id="PRU00302"/>
    </source>
</evidence>
<organism evidence="7 8">
    <name type="scientific">Culter alburnus</name>
    <name type="common">Topmouth culter</name>
    <dbReference type="NCBI Taxonomy" id="194366"/>
    <lineage>
        <taxon>Eukaryota</taxon>
        <taxon>Metazoa</taxon>
        <taxon>Chordata</taxon>
        <taxon>Craniata</taxon>
        <taxon>Vertebrata</taxon>
        <taxon>Euteleostomi</taxon>
        <taxon>Actinopterygii</taxon>
        <taxon>Neopterygii</taxon>
        <taxon>Teleostei</taxon>
        <taxon>Ostariophysi</taxon>
        <taxon>Cypriniformes</taxon>
        <taxon>Xenocyprididae</taxon>
        <taxon>Xenocypridinae</taxon>
        <taxon>Culter</taxon>
    </lineage>
</organism>
<dbReference type="Proteomes" id="UP001479290">
    <property type="component" value="Unassembled WGS sequence"/>
</dbReference>
<dbReference type="EMBL" id="JAWDJR010000010">
    <property type="protein sequence ID" value="KAK9967449.1"/>
    <property type="molecule type" value="Genomic_DNA"/>
</dbReference>
<comment type="caution">
    <text evidence="7">The sequence shown here is derived from an EMBL/GenBank/DDBJ whole genome shotgun (WGS) entry which is preliminary data.</text>
</comment>
<keyword evidence="2 5" id="KW-0768">Sushi</keyword>
<feature type="domain" description="Sushi" evidence="6">
    <location>
        <begin position="120"/>
        <end position="176"/>
    </location>
</feature>
<dbReference type="Gene3D" id="2.10.70.10">
    <property type="entry name" value="Complement Module, domain 1"/>
    <property type="match status" value="2"/>
</dbReference>
<keyword evidence="8" id="KW-1185">Reference proteome</keyword>
<feature type="domain" description="Sushi" evidence="6">
    <location>
        <begin position="59"/>
        <end position="117"/>
    </location>
</feature>
<comment type="subcellular location">
    <subcellularLocation>
        <location evidence="1">Virion</location>
    </subcellularLocation>
</comment>
<keyword evidence="3" id="KW-0732">Signal</keyword>
<sequence>FRCGIPRDQQVADPHSYFRGDMTLGIKIAYFCLYGSEYKRGEATCTRDGWTPKPLCAGKMCAAPNIPNAEILEYQRSEYNTESRIRYKCRHGFEPEQHVEITCNSRTEWTGIRQCTAKQKLCPDPSVENGFIHTLSSNEEEIFYSCDTGYKPFSGNWWDSVTCSRGSWSEEPRCIREEECGALPSVHQGKLKIIRQIQGTAELECDPGFKPTQRFIKCVSGTWETPVCE</sequence>
<dbReference type="InterPro" id="IPR035976">
    <property type="entry name" value="Sushi/SCR/CCP_sf"/>
</dbReference>
<dbReference type="AlphaFoldDB" id="A0AAW2A1H6"/>
<dbReference type="CDD" id="cd00033">
    <property type="entry name" value="CCP"/>
    <property type="match status" value="1"/>
</dbReference>
<dbReference type="Pfam" id="PF00084">
    <property type="entry name" value="Sushi"/>
    <property type="match status" value="3"/>
</dbReference>
<reference evidence="7 8" key="1">
    <citation type="submission" date="2024-05" db="EMBL/GenBank/DDBJ databases">
        <title>A high-quality chromosomal-level genome assembly of Topmouth culter (Culter alburnus).</title>
        <authorList>
            <person name="Zhao H."/>
        </authorList>
    </citation>
    <scope>NUCLEOTIDE SEQUENCE [LARGE SCALE GENOMIC DNA]</scope>
    <source>
        <strain evidence="7">CATC2023</strain>
        <tissue evidence="7">Muscle</tissue>
    </source>
</reference>
<dbReference type="SUPFAM" id="SSF57535">
    <property type="entry name" value="Complement control module/SCR domain"/>
    <property type="match status" value="3"/>
</dbReference>
<dbReference type="PANTHER" id="PTHR45785:SF2">
    <property type="entry name" value="COMPLEMENT FACTOR H-RELATED"/>
    <property type="match status" value="1"/>
</dbReference>
<evidence type="ECO:0000256" key="4">
    <source>
        <dbReference type="ARBA" id="ARBA00023157"/>
    </source>
</evidence>
<dbReference type="SMART" id="SM00032">
    <property type="entry name" value="CCP"/>
    <property type="match status" value="4"/>
</dbReference>
<comment type="caution">
    <text evidence="5">Lacks conserved residue(s) required for the propagation of feature annotation.</text>
</comment>
<feature type="non-terminal residue" evidence="7">
    <location>
        <position position="229"/>
    </location>
</feature>
<evidence type="ECO:0000256" key="2">
    <source>
        <dbReference type="ARBA" id="ARBA00022659"/>
    </source>
</evidence>
<evidence type="ECO:0000313" key="7">
    <source>
        <dbReference type="EMBL" id="KAK9967449.1"/>
    </source>
</evidence>
<gene>
    <name evidence="7" type="ORF">ABG768_001848</name>
</gene>
<proteinExistence type="predicted"/>
<keyword evidence="4" id="KW-1015">Disulfide bond</keyword>
<evidence type="ECO:0000256" key="3">
    <source>
        <dbReference type="ARBA" id="ARBA00022729"/>
    </source>
</evidence>
<evidence type="ECO:0000313" key="8">
    <source>
        <dbReference type="Proteomes" id="UP001479290"/>
    </source>
</evidence>
<protein>
    <recommendedName>
        <fullName evidence="6">Sushi domain-containing protein</fullName>
    </recommendedName>
</protein>
<evidence type="ECO:0000256" key="1">
    <source>
        <dbReference type="ARBA" id="ARBA00004328"/>
    </source>
</evidence>
<dbReference type="PANTHER" id="PTHR45785">
    <property type="entry name" value="COMPLEMENT FACTOR H-RELATED"/>
    <property type="match status" value="1"/>
</dbReference>